<dbReference type="GO" id="GO:0030414">
    <property type="term" value="F:peptidase inhibitor activity"/>
    <property type="evidence" value="ECO:0007669"/>
    <property type="project" value="InterPro"/>
</dbReference>
<dbReference type="OrthoDB" id="8446326at2759"/>
<dbReference type="AlphaFoldDB" id="A0A7R9BVJ1"/>
<sequence>MLSGNPEAKKRGRSDSSFATSDEVPIFAGQLDLGPIAAKPAPVCPVDNTISACVVTPEDCFSDAECQQGQLCCPRGCSRRCTAPTFRQPDPRSRCSRGSCPRGIPCVIYETNCNRGITGLRLCPLATVCVPDFRDQCQVIRCTSETQCRYRPNPSCARPSRSCPPIAGCFPRIPQI</sequence>
<evidence type="ECO:0000313" key="2">
    <source>
        <dbReference type="EMBL" id="CAD7282374.1"/>
    </source>
</evidence>
<feature type="domain" description="WAP" evidence="1">
    <location>
        <begin position="36"/>
        <end position="85"/>
    </location>
</feature>
<proteinExistence type="predicted"/>
<dbReference type="Gene3D" id="4.10.75.10">
    <property type="entry name" value="Elafin-like"/>
    <property type="match status" value="1"/>
</dbReference>
<protein>
    <recommendedName>
        <fullName evidence="1">WAP domain-containing protein</fullName>
    </recommendedName>
</protein>
<dbReference type="InterPro" id="IPR008197">
    <property type="entry name" value="WAP_dom"/>
</dbReference>
<dbReference type="Proteomes" id="UP000678499">
    <property type="component" value="Unassembled WGS sequence"/>
</dbReference>
<dbReference type="Pfam" id="PF00095">
    <property type="entry name" value="WAP"/>
    <property type="match status" value="1"/>
</dbReference>
<dbReference type="GO" id="GO:0005576">
    <property type="term" value="C:extracellular region"/>
    <property type="evidence" value="ECO:0007669"/>
    <property type="project" value="InterPro"/>
</dbReference>
<evidence type="ECO:0000259" key="1">
    <source>
        <dbReference type="PROSITE" id="PS51390"/>
    </source>
</evidence>
<dbReference type="PROSITE" id="PS51390">
    <property type="entry name" value="WAP"/>
    <property type="match status" value="1"/>
</dbReference>
<dbReference type="EMBL" id="OA885799">
    <property type="protein sequence ID" value="CAD7282374.1"/>
    <property type="molecule type" value="Genomic_DNA"/>
</dbReference>
<organism evidence="2">
    <name type="scientific">Notodromas monacha</name>
    <dbReference type="NCBI Taxonomy" id="399045"/>
    <lineage>
        <taxon>Eukaryota</taxon>
        <taxon>Metazoa</taxon>
        <taxon>Ecdysozoa</taxon>
        <taxon>Arthropoda</taxon>
        <taxon>Crustacea</taxon>
        <taxon>Oligostraca</taxon>
        <taxon>Ostracoda</taxon>
        <taxon>Podocopa</taxon>
        <taxon>Podocopida</taxon>
        <taxon>Cypridocopina</taxon>
        <taxon>Cypridoidea</taxon>
        <taxon>Cyprididae</taxon>
        <taxon>Notodromas</taxon>
    </lineage>
</organism>
<dbReference type="EMBL" id="CAJPEX010003762">
    <property type="protein sequence ID" value="CAG0922526.1"/>
    <property type="molecule type" value="Genomic_DNA"/>
</dbReference>
<reference evidence="2" key="1">
    <citation type="submission" date="2020-11" db="EMBL/GenBank/DDBJ databases">
        <authorList>
            <person name="Tran Van P."/>
        </authorList>
    </citation>
    <scope>NUCLEOTIDE SEQUENCE</scope>
</reference>
<dbReference type="InterPro" id="IPR036645">
    <property type="entry name" value="Elafin-like_sf"/>
</dbReference>
<dbReference type="SUPFAM" id="SSF57256">
    <property type="entry name" value="Elafin-like"/>
    <property type="match status" value="1"/>
</dbReference>
<keyword evidence="3" id="KW-1185">Reference proteome</keyword>
<accession>A0A7R9BVJ1</accession>
<gene>
    <name evidence="2" type="ORF">NMOB1V02_LOCUS9999</name>
</gene>
<evidence type="ECO:0000313" key="3">
    <source>
        <dbReference type="Proteomes" id="UP000678499"/>
    </source>
</evidence>
<name>A0A7R9BVJ1_9CRUS</name>